<evidence type="ECO:0000313" key="2">
    <source>
        <dbReference type="Proteomes" id="UP000821865"/>
    </source>
</evidence>
<protein>
    <submittedName>
        <fullName evidence="1">Uncharacterized protein</fullName>
    </submittedName>
</protein>
<dbReference type="Proteomes" id="UP000821865">
    <property type="component" value="Chromosome 9"/>
</dbReference>
<organism evidence="1 2">
    <name type="scientific">Dermacentor silvarum</name>
    <name type="common">Tick</name>
    <dbReference type="NCBI Taxonomy" id="543639"/>
    <lineage>
        <taxon>Eukaryota</taxon>
        <taxon>Metazoa</taxon>
        <taxon>Ecdysozoa</taxon>
        <taxon>Arthropoda</taxon>
        <taxon>Chelicerata</taxon>
        <taxon>Arachnida</taxon>
        <taxon>Acari</taxon>
        <taxon>Parasitiformes</taxon>
        <taxon>Ixodida</taxon>
        <taxon>Ixodoidea</taxon>
        <taxon>Ixodidae</taxon>
        <taxon>Rhipicephalinae</taxon>
        <taxon>Dermacentor</taxon>
    </lineage>
</organism>
<gene>
    <name evidence="1" type="ORF">HPB49_012408</name>
</gene>
<reference evidence="1" key="1">
    <citation type="submission" date="2020-05" db="EMBL/GenBank/DDBJ databases">
        <title>Large-scale comparative analyses of tick genomes elucidate their genetic diversity and vector capacities.</title>
        <authorList>
            <person name="Jia N."/>
            <person name="Wang J."/>
            <person name="Shi W."/>
            <person name="Du L."/>
            <person name="Sun Y."/>
            <person name="Zhan W."/>
            <person name="Jiang J."/>
            <person name="Wang Q."/>
            <person name="Zhang B."/>
            <person name="Ji P."/>
            <person name="Sakyi L.B."/>
            <person name="Cui X."/>
            <person name="Yuan T."/>
            <person name="Jiang B."/>
            <person name="Yang W."/>
            <person name="Lam T.T.-Y."/>
            <person name="Chang Q."/>
            <person name="Ding S."/>
            <person name="Wang X."/>
            <person name="Zhu J."/>
            <person name="Ruan X."/>
            <person name="Zhao L."/>
            <person name="Wei J."/>
            <person name="Que T."/>
            <person name="Du C."/>
            <person name="Cheng J."/>
            <person name="Dai P."/>
            <person name="Han X."/>
            <person name="Huang E."/>
            <person name="Gao Y."/>
            <person name="Liu J."/>
            <person name="Shao H."/>
            <person name="Ye R."/>
            <person name="Li L."/>
            <person name="Wei W."/>
            <person name="Wang X."/>
            <person name="Wang C."/>
            <person name="Yang T."/>
            <person name="Huo Q."/>
            <person name="Li W."/>
            <person name="Guo W."/>
            <person name="Chen H."/>
            <person name="Zhou L."/>
            <person name="Ni X."/>
            <person name="Tian J."/>
            <person name="Zhou Y."/>
            <person name="Sheng Y."/>
            <person name="Liu T."/>
            <person name="Pan Y."/>
            <person name="Xia L."/>
            <person name="Li J."/>
            <person name="Zhao F."/>
            <person name="Cao W."/>
        </authorList>
    </citation>
    <scope>NUCLEOTIDE SEQUENCE</scope>
    <source>
        <strain evidence="1">Dsil-2018</strain>
    </source>
</reference>
<accession>A0ACB8C3W6</accession>
<comment type="caution">
    <text evidence="1">The sequence shown here is derived from an EMBL/GenBank/DDBJ whole genome shotgun (WGS) entry which is preliminary data.</text>
</comment>
<name>A0ACB8C3W6_DERSI</name>
<dbReference type="EMBL" id="CM023478">
    <property type="protein sequence ID" value="KAH7933416.1"/>
    <property type="molecule type" value="Genomic_DNA"/>
</dbReference>
<keyword evidence="2" id="KW-1185">Reference proteome</keyword>
<sequence length="337" mass="37798">MRQRNVEELWPGWAPSADNQQLWLRTPVTESGTRVDQRALPLISEMACANYQPPVSQTASIAVSPLKLEELPLELQEELASFEQLWVSLTDAWFGILQEPTYSLGAWPTLNQVIKKLMQSVVADYRDEQANFSQDTTIWQTPYSVTRSQEWEESDSDTQLLNPEMPQSSASLSGWQKECFPTNLPSRGEHCAFSPPEQEWTKVLSRLSVRENIPEIQKYTGSSGKKPSMAVDLDQTLQGKSTELASANFGKVEVNVMESRNPAITTQRDAQQSHNPLVECEMPLLDITFETHSDNPSPALAQEASMTKPQNRERSGQGTKRPLRKNRLKKAASLAPG</sequence>
<proteinExistence type="predicted"/>
<evidence type="ECO:0000313" key="1">
    <source>
        <dbReference type="EMBL" id="KAH7933416.1"/>
    </source>
</evidence>